<proteinExistence type="predicted"/>
<name>A0AAW0N2B9_9GOBI</name>
<dbReference type="Proteomes" id="UP001460270">
    <property type="component" value="Unassembled WGS sequence"/>
</dbReference>
<comment type="caution">
    <text evidence="1">The sequence shown here is derived from an EMBL/GenBank/DDBJ whole genome shotgun (WGS) entry which is preliminary data.</text>
</comment>
<dbReference type="AlphaFoldDB" id="A0AAW0N2B9"/>
<sequence>MSTPVWSTCRLQSGLHLDPSLVYILTPVWSTSRLQSGLHLDSSLVYISTPVWSTVRLQSGPQLHSSLQGQACLCCSCSRRPPACVLFPQPLIGFSGFGIVSSSLPLPPLCAAGLSMSKRPDFQAPHFNPKALINTTLEPSPGPSLSKPNRRFGRHLGTGIWDPPIVPLGAHLGVFLWMCVKVSCQTPPVPVTVNKDEEKLCSSMSSPLSSFFVVSPYSPCSSCLCFLL</sequence>
<keyword evidence="2" id="KW-1185">Reference proteome</keyword>
<gene>
    <name evidence="1" type="ORF">WMY93_029032</name>
</gene>
<accession>A0AAW0N2B9</accession>
<protein>
    <submittedName>
        <fullName evidence="1">Uncharacterized protein</fullName>
    </submittedName>
</protein>
<evidence type="ECO:0000313" key="2">
    <source>
        <dbReference type="Proteomes" id="UP001460270"/>
    </source>
</evidence>
<organism evidence="1 2">
    <name type="scientific">Mugilogobius chulae</name>
    <name type="common">yellowstripe goby</name>
    <dbReference type="NCBI Taxonomy" id="88201"/>
    <lineage>
        <taxon>Eukaryota</taxon>
        <taxon>Metazoa</taxon>
        <taxon>Chordata</taxon>
        <taxon>Craniata</taxon>
        <taxon>Vertebrata</taxon>
        <taxon>Euteleostomi</taxon>
        <taxon>Actinopterygii</taxon>
        <taxon>Neopterygii</taxon>
        <taxon>Teleostei</taxon>
        <taxon>Neoteleostei</taxon>
        <taxon>Acanthomorphata</taxon>
        <taxon>Gobiaria</taxon>
        <taxon>Gobiiformes</taxon>
        <taxon>Gobioidei</taxon>
        <taxon>Gobiidae</taxon>
        <taxon>Gobionellinae</taxon>
        <taxon>Mugilogobius</taxon>
    </lineage>
</organism>
<dbReference type="EMBL" id="JBBPFD010000021">
    <property type="protein sequence ID" value="KAK7882858.1"/>
    <property type="molecule type" value="Genomic_DNA"/>
</dbReference>
<evidence type="ECO:0000313" key="1">
    <source>
        <dbReference type="EMBL" id="KAK7882858.1"/>
    </source>
</evidence>
<reference evidence="2" key="1">
    <citation type="submission" date="2024-04" db="EMBL/GenBank/DDBJ databases">
        <title>Salinicola lusitanus LLJ914,a marine bacterium isolated from the Okinawa Trough.</title>
        <authorList>
            <person name="Li J."/>
        </authorList>
    </citation>
    <scope>NUCLEOTIDE SEQUENCE [LARGE SCALE GENOMIC DNA]</scope>
</reference>